<dbReference type="OrthoDB" id="8266194at2"/>
<dbReference type="InterPro" id="IPR017642">
    <property type="entry name" value="DNA_S_mod_DndB"/>
</dbReference>
<dbReference type="KEGG" id="ccro:CMC5_005720"/>
<name>A0A0K1E6Y1_CHOCO</name>
<proteinExistence type="predicted"/>
<evidence type="ECO:0000313" key="2">
    <source>
        <dbReference type="Proteomes" id="UP000067626"/>
    </source>
</evidence>
<accession>A0A0K1E6Y1</accession>
<dbReference type="Proteomes" id="UP000067626">
    <property type="component" value="Chromosome"/>
</dbReference>
<protein>
    <recommendedName>
        <fullName evidence="3">DGQHR domain-containing protein</fullName>
    </recommendedName>
</protein>
<dbReference type="Pfam" id="PF14072">
    <property type="entry name" value="DndB"/>
    <property type="match status" value="1"/>
</dbReference>
<sequence>METDIQNTLTSHNGQLVLGAIADEHTLVAAITQGQLMLLTLDPRESENPKLRAKSAELAALYEKRREVQRLFGSKSSAKASNVQPYSEYLESTLLDGEDGAVPEVILWTATPLRVQRFPQAPLGQVAVPYSLRLIAIDGETQLAARYVALERRPEMADTIVTIKICHGRSAEWARNAFYDLNVRGVTPNAGVALAMNTKDPAMRIVRVLEKQIPLFTGRINTASRQVGKNSSDLVTITAMRNGVLTLAEGIKGVQRGAQPLDLQPLQVANVQKVAIEWFSLLSQIYSKELEDKQHGIMATGAVLAALGAMGHDLLSFANDEEGRLIKREELVNKLRGVIWERGPAWFNIAGKVGKKGDITVGGPKEVGYTIYKALIDPASPEGRQVRGASAMAAE</sequence>
<evidence type="ECO:0000313" key="1">
    <source>
        <dbReference type="EMBL" id="AKT36457.1"/>
    </source>
</evidence>
<reference evidence="1 2" key="1">
    <citation type="submission" date="2015-07" db="EMBL/GenBank/DDBJ databases">
        <title>Genome analysis of myxobacterium Chondromyces crocatus Cm c5 reveals a high potential for natural compound synthesis and the genetic basis for the loss of fruiting body formation.</title>
        <authorList>
            <person name="Zaburannyi N."/>
            <person name="Bunk B."/>
            <person name="Maier J."/>
            <person name="Overmann J."/>
            <person name="Mueller R."/>
        </authorList>
    </citation>
    <scope>NUCLEOTIDE SEQUENCE [LARGE SCALE GENOMIC DNA]</scope>
    <source>
        <strain evidence="1 2">Cm c5</strain>
    </source>
</reference>
<keyword evidence="2" id="KW-1185">Reference proteome</keyword>
<dbReference type="RefSeq" id="WP_050428971.1">
    <property type="nucleotide sequence ID" value="NZ_CP012159.1"/>
</dbReference>
<organism evidence="1 2">
    <name type="scientific">Chondromyces crocatus</name>
    <dbReference type="NCBI Taxonomy" id="52"/>
    <lineage>
        <taxon>Bacteria</taxon>
        <taxon>Pseudomonadati</taxon>
        <taxon>Myxococcota</taxon>
        <taxon>Polyangia</taxon>
        <taxon>Polyangiales</taxon>
        <taxon>Polyangiaceae</taxon>
        <taxon>Chondromyces</taxon>
    </lineage>
</organism>
<dbReference type="AlphaFoldDB" id="A0A0K1E6Y1"/>
<dbReference type="EMBL" id="CP012159">
    <property type="protein sequence ID" value="AKT36457.1"/>
    <property type="molecule type" value="Genomic_DNA"/>
</dbReference>
<evidence type="ECO:0008006" key="3">
    <source>
        <dbReference type="Google" id="ProtNLM"/>
    </source>
</evidence>
<gene>
    <name evidence="1" type="ORF">CMC5_005720</name>
</gene>
<dbReference type="CDD" id="cd16412">
    <property type="entry name" value="dndB"/>
    <property type="match status" value="1"/>
</dbReference>